<gene>
    <name evidence="4" type="ORF">GCM10022197_41920</name>
</gene>
<dbReference type="PRINTS" id="PR00625">
    <property type="entry name" value="JDOMAIN"/>
</dbReference>
<dbReference type="PANTHER" id="PTHR44240:SF10">
    <property type="entry name" value="J DOMAIN-CONTAINING PROTEIN"/>
    <property type="match status" value="1"/>
</dbReference>
<dbReference type="InterPro" id="IPR052276">
    <property type="entry name" value="Diphthamide-biosynth_chaperone"/>
</dbReference>
<dbReference type="SUPFAM" id="SSF46565">
    <property type="entry name" value="Chaperone J-domain"/>
    <property type="match status" value="1"/>
</dbReference>
<keyword evidence="5" id="KW-1185">Reference proteome</keyword>
<dbReference type="CDD" id="cd06257">
    <property type="entry name" value="DnaJ"/>
    <property type="match status" value="1"/>
</dbReference>
<comment type="caution">
    <text evidence="4">The sequence shown here is derived from an EMBL/GenBank/DDBJ whole genome shotgun (WGS) entry which is preliminary data.</text>
</comment>
<feature type="transmembrane region" description="Helical" evidence="2">
    <location>
        <begin position="325"/>
        <end position="343"/>
    </location>
</feature>
<sequence length="344" mass="37367">MRAGSLKDLCAQSSTESGAALATGSGASASWSGTSFYKILGVDSDATDQQIQRAYRRLASVTHPDQARTTARIEEFVAAAEAYEVLSKQRAEYDEHRRRLRARAAEQRVRERDEAERAARAARQEAEQRLRQQRPRPAPGAGGPGARAYLAWDGQSWTTSGDATFQAMLGEQIRQLAAVRGRDVEVTVVGGRTYYRDGFLIKSPDGGLVEVAARLRPGRYLVAEGRGEFAPFGGPRGNLLLTYYWPSPLPGGDAETFVSIPAREVRRAHTFVNPFDGEAFTIPKGTDAPVVWFEARGLPGEFGGPAGDLKVHVKLEGSRSRPGRTLLLVLVAALVVALVVYLLS</sequence>
<dbReference type="Gene3D" id="1.10.287.110">
    <property type="entry name" value="DnaJ domain"/>
    <property type="match status" value="1"/>
</dbReference>
<dbReference type="RefSeq" id="WP_344743009.1">
    <property type="nucleotide sequence ID" value="NZ_BAAAYR010000007.1"/>
</dbReference>
<evidence type="ECO:0000256" key="2">
    <source>
        <dbReference type="SAM" id="Phobius"/>
    </source>
</evidence>
<dbReference type="PANTHER" id="PTHR44240">
    <property type="entry name" value="DNAJ DOMAIN (PROKARYOTIC HEAT SHOCK PROTEIN)-RELATED"/>
    <property type="match status" value="1"/>
</dbReference>
<keyword evidence="2" id="KW-0812">Transmembrane</keyword>
<organism evidence="4 5">
    <name type="scientific">Microlunatus spumicola</name>
    <dbReference type="NCBI Taxonomy" id="81499"/>
    <lineage>
        <taxon>Bacteria</taxon>
        <taxon>Bacillati</taxon>
        <taxon>Actinomycetota</taxon>
        <taxon>Actinomycetes</taxon>
        <taxon>Propionibacteriales</taxon>
        <taxon>Propionibacteriaceae</taxon>
        <taxon>Microlunatus</taxon>
    </lineage>
</organism>
<feature type="compositionally biased region" description="Basic and acidic residues" evidence="1">
    <location>
        <begin position="104"/>
        <end position="130"/>
    </location>
</feature>
<keyword evidence="2" id="KW-1133">Transmembrane helix</keyword>
<dbReference type="SMART" id="SM00271">
    <property type="entry name" value="DnaJ"/>
    <property type="match status" value="1"/>
</dbReference>
<protein>
    <recommendedName>
        <fullName evidence="3">J domain-containing protein</fullName>
    </recommendedName>
</protein>
<feature type="domain" description="J" evidence="3">
    <location>
        <begin position="35"/>
        <end position="97"/>
    </location>
</feature>
<feature type="region of interest" description="Disordered" evidence="1">
    <location>
        <begin position="104"/>
        <end position="145"/>
    </location>
</feature>
<evidence type="ECO:0000313" key="5">
    <source>
        <dbReference type="Proteomes" id="UP001500767"/>
    </source>
</evidence>
<dbReference type="InterPro" id="IPR036869">
    <property type="entry name" value="J_dom_sf"/>
</dbReference>
<dbReference type="Pfam" id="PF00226">
    <property type="entry name" value="DnaJ"/>
    <property type="match status" value="1"/>
</dbReference>
<name>A0ABP6YA37_9ACTN</name>
<evidence type="ECO:0000313" key="4">
    <source>
        <dbReference type="EMBL" id="GAA3579888.1"/>
    </source>
</evidence>
<dbReference type="Proteomes" id="UP001500767">
    <property type="component" value="Unassembled WGS sequence"/>
</dbReference>
<reference evidence="5" key="1">
    <citation type="journal article" date="2019" name="Int. J. Syst. Evol. Microbiol.">
        <title>The Global Catalogue of Microorganisms (GCM) 10K type strain sequencing project: providing services to taxonomists for standard genome sequencing and annotation.</title>
        <authorList>
            <consortium name="The Broad Institute Genomics Platform"/>
            <consortium name="The Broad Institute Genome Sequencing Center for Infectious Disease"/>
            <person name="Wu L."/>
            <person name="Ma J."/>
        </authorList>
    </citation>
    <scope>NUCLEOTIDE SEQUENCE [LARGE SCALE GENOMIC DNA]</scope>
    <source>
        <strain evidence="5">JCM 16540</strain>
    </source>
</reference>
<dbReference type="PROSITE" id="PS50076">
    <property type="entry name" value="DNAJ_2"/>
    <property type="match status" value="1"/>
</dbReference>
<evidence type="ECO:0000259" key="3">
    <source>
        <dbReference type="PROSITE" id="PS50076"/>
    </source>
</evidence>
<proteinExistence type="predicted"/>
<dbReference type="EMBL" id="BAAAYR010000007">
    <property type="protein sequence ID" value="GAA3579888.1"/>
    <property type="molecule type" value="Genomic_DNA"/>
</dbReference>
<accession>A0ABP6YA37</accession>
<evidence type="ECO:0000256" key="1">
    <source>
        <dbReference type="SAM" id="MobiDB-lite"/>
    </source>
</evidence>
<dbReference type="InterPro" id="IPR001623">
    <property type="entry name" value="DnaJ_domain"/>
</dbReference>
<keyword evidence="2" id="KW-0472">Membrane</keyword>